<comment type="caution">
    <text evidence="2">The sequence shown here is derived from an EMBL/GenBank/DDBJ whole genome shotgun (WGS) entry which is preliminary data.</text>
</comment>
<dbReference type="GO" id="GO:0004852">
    <property type="term" value="F:uroporphyrinogen-III synthase activity"/>
    <property type="evidence" value="ECO:0007669"/>
    <property type="project" value="InterPro"/>
</dbReference>
<proteinExistence type="predicted"/>
<dbReference type="OrthoDB" id="5595751at2759"/>
<dbReference type="CDD" id="cd06578">
    <property type="entry name" value="HemD"/>
    <property type="match status" value="1"/>
</dbReference>
<sequence length="251" mass="28925">MSKGTVLLLKERKSSDDNSFQISDEYETKFSSFTYKCIFLPVLSHDLLNIEELTKILKDGPEKKYWGFVVTSQRAIEGLKLAWNKAFKANCESFTIDQEKITTLWKNLPFFVIGKATSEAMKDLKFNNILGDKRRDELPSKLSQADIKLDELLVYETKQREDFLIELDKIIKEHKKINWVIFFSPSGVDVALNNLQKLEIWNEIKVATIGKTTGNYLVTKGIKIHVISPKPEPEILVQSIDNYEISLHSTY</sequence>
<evidence type="ECO:0000313" key="3">
    <source>
        <dbReference type="Proteomes" id="UP000789706"/>
    </source>
</evidence>
<feature type="domain" description="Tetrapyrrole biosynthesis uroporphyrinogen III synthase" evidence="1">
    <location>
        <begin position="24"/>
        <end position="128"/>
    </location>
</feature>
<dbReference type="SUPFAM" id="SSF69618">
    <property type="entry name" value="HemD-like"/>
    <property type="match status" value="1"/>
</dbReference>
<dbReference type="PANTHER" id="PTHR12390">
    <property type="entry name" value="UROPORPHYRINOGEN III SYNTHASE"/>
    <property type="match status" value="1"/>
</dbReference>
<dbReference type="GO" id="GO:0006780">
    <property type="term" value="P:uroporphyrinogen III biosynthetic process"/>
    <property type="evidence" value="ECO:0007669"/>
    <property type="project" value="InterPro"/>
</dbReference>
<dbReference type="InterPro" id="IPR036108">
    <property type="entry name" value="4pyrrol_syn_uPrphyn_synt_sf"/>
</dbReference>
<dbReference type="InterPro" id="IPR003754">
    <property type="entry name" value="4pyrrol_synth_uPrphyn_synth"/>
</dbReference>
<accession>A0A9N9A4X1</accession>
<protein>
    <submittedName>
        <fullName evidence="2">2611_t:CDS:1</fullName>
    </submittedName>
</protein>
<evidence type="ECO:0000313" key="2">
    <source>
        <dbReference type="EMBL" id="CAG8517710.1"/>
    </source>
</evidence>
<dbReference type="Pfam" id="PF02602">
    <property type="entry name" value="HEM4"/>
    <property type="match status" value="2"/>
</dbReference>
<feature type="domain" description="Tetrapyrrole biosynthesis uroporphyrinogen III synthase" evidence="1">
    <location>
        <begin position="131"/>
        <end position="238"/>
    </location>
</feature>
<dbReference type="AlphaFoldDB" id="A0A9N9A4X1"/>
<dbReference type="Gene3D" id="3.40.50.10090">
    <property type="match status" value="2"/>
</dbReference>
<dbReference type="Proteomes" id="UP000789706">
    <property type="component" value="Unassembled WGS sequence"/>
</dbReference>
<dbReference type="PANTHER" id="PTHR12390:SF0">
    <property type="entry name" value="UROPORPHYRINOGEN-III SYNTHASE"/>
    <property type="match status" value="1"/>
</dbReference>
<gene>
    <name evidence="2" type="ORF">DEBURN_LOCUS5502</name>
</gene>
<dbReference type="InterPro" id="IPR039793">
    <property type="entry name" value="UROS/Hem4"/>
</dbReference>
<evidence type="ECO:0000259" key="1">
    <source>
        <dbReference type="Pfam" id="PF02602"/>
    </source>
</evidence>
<organism evidence="2 3">
    <name type="scientific">Diversispora eburnea</name>
    <dbReference type="NCBI Taxonomy" id="1213867"/>
    <lineage>
        <taxon>Eukaryota</taxon>
        <taxon>Fungi</taxon>
        <taxon>Fungi incertae sedis</taxon>
        <taxon>Mucoromycota</taxon>
        <taxon>Glomeromycotina</taxon>
        <taxon>Glomeromycetes</taxon>
        <taxon>Diversisporales</taxon>
        <taxon>Diversisporaceae</taxon>
        <taxon>Diversispora</taxon>
    </lineage>
</organism>
<reference evidence="2" key="1">
    <citation type="submission" date="2021-06" db="EMBL/GenBank/DDBJ databases">
        <authorList>
            <person name="Kallberg Y."/>
            <person name="Tangrot J."/>
            <person name="Rosling A."/>
        </authorList>
    </citation>
    <scope>NUCLEOTIDE SEQUENCE</scope>
    <source>
        <strain evidence="2">AZ414A</strain>
    </source>
</reference>
<dbReference type="EMBL" id="CAJVPK010000493">
    <property type="protein sequence ID" value="CAG8517710.1"/>
    <property type="molecule type" value="Genomic_DNA"/>
</dbReference>
<dbReference type="GO" id="GO:0005829">
    <property type="term" value="C:cytosol"/>
    <property type="evidence" value="ECO:0007669"/>
    <property type="project" value="TreeGrafter"/>
</dbReference>
<keyword evidence="3" id="KW-1185">Reference proteome</keyword>
<name>A0A9N9A4X1_9GLOM</name>